<evidence type="ECO:0008006" key="4">
    <source>
        <dbReference type="Google" id="ProtNLM"/>
    </source>
</evidence>
<dbReference type="Proteomes" id="UP000316609">
    <property type="component" value="Unassembled WGS sequence"/>
</dbReference>
<dbReference type="AlphaFoldDB" id="A0A538TV17"/>
<name>A0A538TV17_UNCEI</name>
<comment type="caution">
    <text evidence="2">The sequence shown here is derived from an EMBL/GenBank/DDBJ whole genome shotgun (WGS) entry which is preliminary data.</text>
</comment>
<keyword evidence="1" id="KW-0472">Membrane</keyword>
<reference evidence="2 3" key="1">
    <citation type="journal article" date="2019" name="Nat. Microbiol.">
        <title>Mediterranean grassland soil C-N compound turnover is dependent on rainfall and depth, and is mediated by genomically divergent microorganisms.</title>
        <authorList>
            <person name="Diamond S."/>
            <person name="Andeer P.F."/>
            <person name="Li Z."/>
            <person name="Crits-Christoph A."/>
            <person name="Burstein D."/>
            <person name="Anantharaman K."/>
            <person name="Lane K.R."/>
            <person name="Thomas B.C."/>
            <person name="Pan C."/>
            <person name="Northen T.R."/>
            <person name="Banfield J.F."/>
        </authorList>
    </citation>
    <scope>NUCLEOTIDE SEQUENCE [LARGE SCALE GENOMIC DNA]</scope>
    <source>
        <strain evidence="2">WS_8</strain>
    </source>
</reference>
<evidence type="ECO:0000256" key="1">
    <source>
        <dbReference type="SAM" id="Phobius"/>
    </source>
</evidence>
<sequence length="86" mass="9888">MTRRLKVFLPKWMRWFILALFAPIWGLMLYVTFLSPDRAGRLPPVGFVLVSITLLVVAVFVWLSSAGRLPTHVIEIEEDDVPKPPR</sequence>
<accession>A0A538TV17</accession>
<proteinExistence type="predicted"/>
<keyword evidence="1" id="KW-1133">Transmembrane helix</keyword>
<feature type="transmembrane region" description="Helical" evidence="1">
    <location>
        <begin position="45"/>
        <end position="63"/>
    </location>
</feature>
<evidence type="ECO:0000313" key="3">
    <source>
        <dbReference type="Proteomes" id="UP000316609"/>
    </source>
</evidence>
<organism evidence="2 3">
    <name type="scientific">Eiseniibacteriota bacterium</name>
    <dbReference type="NCBI Taxonomy" id="2212470"/>
    <lineage>
        <taxon>Bacteria</taxon>
        <taxon>Candidatus Eiseniibacteriota</taxon>
    </lineage>
</organism>
<gene>
    <name evidence="2" type="ORF">E6K78_05000</name>
</gene>
<dbReference type="EMBL" id="VBOY01000039">
    <property type="protein sequence ID" value="TMQ67459.1"/>
    <property type="molecule type" value="Genomic_DNA"/>
</dbReference>
<feature type="transmembrane region" description="Helical" evidence="1">
    <location>
        <begin position="12"/>
        <end position="33"/>
    </location>
</feature>
<keyword evidence="1" id="KW-0812">Transmembrane</keyword>
<evidence type="ECO:0000313" key="2">
    <source>
        <dbReference type="EMBL" id="TMQ67459.1"/>
    </source>
</evidence>
<protein>
    <recommendedName>
        <fullName evidence="4">DUF4175 domain-containing protein</fullName>
    </recommendedName>
</protein>